<dbReference type="Pfam" id="PF11275">
    <property type="entry name" value="DUF3077"/>
    <property type="match status" value="1"/>
</dbReference>
<organism evidence="2">
    <name type="scientific">Pseudomonas vlassakiae</name>
    <dbReference type="NCBI Taxonomy" id="485888"/>
    <lineage>
        <taxon>Bacteria</taxon>
        <taxon>Pseudomonadati</taxon>
        <taxon>Pseudomonadota</taxon>
        <taxon>Gammaproteobacteria</taxon>
        <taxon>Pseudomonadales</taxon>
        <taxon>Pseudomonadaceae</taxon>
        <taxon>Pseudomonas</taxon>
    </lineage>
</organism>
<dbReference type="AlphaFoldDB" id="A0A923GMR1"/>
<dbReference type="InterPro" id="IPR021427">
    <property type="entry name" value="DUF3077"/>
</dbReference>
<reference evidence="2 4" key="1">
    <citation type="journal article" date="2020" name="Microorganisms">
        <title>Reliable Identification of Environmental Pseudomonas Isolates Using the rpoD Gene.</title>
        <authorList>
            <consortium name="The Broad Institute Genome Sequencing Platform"/>
            <person name="Girard L."/>
            <person name="Lood C."/>
            <person name="Rokni-Zadeh H."/>
            <person name="van Noort V."/>
            <person name="Lavigne R."/>
            <person name="De Mot R."/>
        </authorList>
    </citation>
    <scope>NUCLEOTIDE SEQUENCE</scope>
    <source>
        <strain evidence="2 4">RW4S2</strain>
    </source>
</reference>
<name>A0A923GMR1_9PSED</name>
<reference evidence="2" key="2">
    <citation type="submission" date="2020-07" db="EMBL/GenBank/DDBJ databases">
        <authorList>
            <person name="Lood C."/>
            <person name="Girard L."/>
        </authorList>
    </citation>
    <scope>NUCLEOTIDE SEQUENCE</scope>
    <source>
        <strain evidence="2">RW4S2</strain>
    </source>
</reference>
<dbReference type="EMBL" id="JABWRP010000020">
    <property type="protein sequence ID" value="MBC3472939.1"/>
    <property type="molecule type" value="Genomic_DNA"/>
</dbReference>
<dbReference type="EMBL" id="JABWRP020000009">
    <property type="protein sequence ID" value="MBV4542151.1"/>
    <property type="molecule type" value="Genomic_DNA"/>
</dbReference>
<protein>
    <submittedName>
        <fullName evidence="2">DUF3077 domain-containing protein</fullName>
    </submittedName>
</protein>
<dbReference type="Proteomes" id="UP000628137">
    <property type="component" value="Unassembled WGS sequence"/>
</dbReference>
<evidence type="ECO:0000313" key="2">
    <source>
        <dbReference type="EMBL" id="MBC3472939.1"/>
    </source>
</evidence>
<dbReference type="RefSeq" id="WP_186603855.1">
    <property type="nucleotide sequence ID" value="NZ_JABWRP020000009.1"/>
</dbReference>
<proteinExistence type="predicted"/>
<feature type="region of interest" description="Disordered" evidence="1">
    <location>
        <begin position="1"/>
        <end position="22"/>
    </location>
</feature>
<keyword evidence="4" id="KW-1185">Reference proteome</keyword>
<accession>A0A923GMR1</accession>
<comment type="caution">
    <text evidence="2">The sequence shown here is derived from an EMBL/GenBank/DDBJ whole genome shotgun (WGS) entry which is preliminary data.</text>
</comment>
<evidence type="ECO:0000313" key="4">
    <source>
        <dbReference type="Proteomes" id="UP000628137"/>
    </source>
</evidence>
<feature type="compositionally biased region" description="Polar residues" evidence="1">
    <location>
        <begin position="1"/>
        <end position="12"/>
    </location>
</feature>
<reference evidence="3" key="3">
    <citation type="submission" date="2021-06" db="EMBL/GenBank/DDBJ databases">
        <title>Updating the genus Pseudomonas: Description of 43 new species and partition of the Pseudomonas putida group.</title>
        <authorList>
            <person name="Girard L."/>
            <person name="Lood C."/>
            <person name="Vandamme P."/>
            <person name="Rokni-Zadeh H."/>
            <person name="Van Noort V."/>
            <person name="Hofte M."/>
            <person name="Lavigne R."/>
            <person name="De Mot R."/>
        </authorList>
    </citation>
    <scope>NUCLEOTIDE SEQUENCE</scope>
    <source>
        <strain evidence="3">RW4S2</strain>
    </source>
</reference>
<evidence type="ECO:0000256" key="1">
    <source>
        <dbReference type="SAM" id="MobiDB-lite"/>
    </source>
</evidence>
<sequence length="92" mass="10065">MPQNNTPSSGSDNIPAPSYKSSQSLITAIPGIPTTQAKEQAAKLLDGARYLNHTGLMLGDHRRVAASHYLNMMVRALFDELEHSHPRTPADR</sequence>
<evidence type="ECO:0000313" key="3">
    <source>
        <dbReference type="EMBL" id="MBV4542151.1"/>
    </source>
</evidence>
<gene>
    <name evidence="3" type="ORF">HU738_013970</name>
    <name evidence="2" type="ORF">HU738_20475</name>
</gene>